<name>A0A193C894_AMYOR</name>
<dbReference type="eggNOG" id="COG1247">
    <property type="taxonomic scope" value="Bacteria"/>
</dbReference>
<dbReference type="RefSeq" id="WP_044854546.1">
    <property type="nucleotide sequence ID" value="NZ_CP016174.1"/>
</dbReference>
<dbReference type="EMBL" id="CP016174">
    <property type="protein sequence ID" value="ANN20540.1"/>
    <property type="molecule type" value="Genomic_DNA"/>
</dbReference>
<reference evidence="2 3" key="1">
    <citation type="journal article" date="2015" name="Genome Announc.">
        <title>Draft Genome Sequence of Norvancomycin-Producing Strain Amycolatopsis orientalis CPCC200066.</title>
        <authorList>
            <person name="Lei X."/>
            <person name="Yuan F."/>
            <person name="Shi Y."/>
            <person name="Li X."/>
            <person name="Wang L."/>
            <person name="Hong B."/>
        </authorList>
    </citation>
    <scope>NUCLEOTIDE SEQUENCE [LARGE SCALE GENOMIC DNA]</scope>
    <source>
        <strain evidence="2 3">B-37</strain>
    </source>
</reference>
<keyword evidence="3" id="KW-1185">Reference proteome</keyword>
<feature type="domain" description="N-acetyltransferase" evidence="1">
    <location>
        <begin position="1"/>
        <end position="186"/>
    </location>
</feature>
<dbReference type="InterPro" id="IPR000182">
    <property type="entry name" value="GNAT_dom"/>
</dbReference>
<organism evidence="2 3">
    <name type="scientific">Amycolatopsis orientalis</name>
    <name type="common">Nocardia orientalis</name>
    <dbReference type="NCBI Taxonomy" id="31958"/>
    <lineage>
        <taxon>Bacteria</taxon>
        <taxon>Bacillati</taxon>
        <taxon>Actinomycetota</taxon>
        <taxon>Actinomycetes</taxon>
        <taxon>Pseudonocardiales</taxon>
        <taxon>Pseudonocardiaceae</taxon>
        <taxon>Amycolatopsis</taxon>
    </lineage>
</organism>
<dbReference type="KEGG" id="aori:SD37_36430"/>
<evidence type="ECO:0000313" key="3">
    <source>
        <dbReference type="Proteomes" id="UP000093695"/>
    </source>
</evidence>
<sequence length="194" mass="21084">MRFAELTDDTWPLFERLFGPGGVQGGCWCAFFRLTGPEFKRAGKDGRKAHVRGEAAAGKPLGLLALADDDEPVGWVAVSPRPDNPRLARSPVAASAGDQAGVWSVTCFYIDRKARRQGLSGALLRAAVEFAARRGARAVEGYPVEVLGKRPGADLYHGTVSMFEKAGFELVERRPPARALMRFRVSADENAGRR</sequence>
<dbReference type="PROSITE" id="PS51186">
    <property type="entry name" value="GNAT"/>
    <property type="match status" value="1"/>
</dbReference>
<dbReference type="CDD" id="cd04301">
    <property type="entry name" value="NAT_SF"/>
    <property type="match status" value="1"/>
</dbReference>
<dbReference type="Proteomes" id="UP000093695">
    <property type="component" value="Chromosome"/>
</dbReference>
<dbReference type="GO" id="GO:0016747">
    <property type="term" value="F:acyltransferase activity, transferring groups other than amino-acyl groups"/>
    <property type="evidence" value="ECO:0007669"/>
    <property type="project" value="InterPro"/>
</dbReference>
<dbReference type="AlphaFoldDB" id="A0A193C894"/>
<keyword evidence="2" id="KW-0808">Transferase</keyword>
<evidence type="ECO:0000259" key="1">
    <source>
        <dbReference type="PROSITE" id="PS51186"/>
    </source>
</evidence>
<dbReference type="InterPro" id="IPR016181">
    <property type="entry name" value="Acyl_CoA_acyltransferase"/>
</dbReference>
<dbReference type="SUPFAM" id="SSF55729">
    <property type="entry name" value="Acyl-CoA N-acyltransferases (Nat)"/>
    <property type="match status" value="1"/>
</dbReference>
<proteinExistence type="predicted"/>
<gene>
    <name evidence="2" type="ORF">SD37_36430</name>
</gene>
<dbReference type="Gene3D" id="3.40.630.30">
    <property type="match status" value="1"/>
</dbReference>
<protein>
    <submittedName>
        <fullName evidence="2">GCN5 family acetyltransferase</fullName>
    </submittedName>
</protein>
<dbReference type="Pfam" id="PF00583">
    <property type="entry name" value="Acetyltransf_1"/>
    <property type="match status" value="1"/>
</dbReference>
<evidence type="ECO:0000313" key="2">
    <source>
        <dbReference type="EMBL" id="ANN20540.1"/>
    </source>
</evidence>
<accession>A0A193C894</accession>
<dbReference type="STRING" id="31958.SD37_36430"/>